<feature type="domain" description="PurM-like C-terminal" evidence="13">
    <location>
        <begin position="194"/>
        <end position="357"/>
    </location>
</feature>
<dbReference type="Gene3D" id="3.30.1330.10">
    <property type="entry name" value="PurM-like, N-terminal domain"/>
    <property type="match status" value="1"/>
</dbReference>
<dbReference type="GO" id="GO:0046084">
    <property type="term" value="P:adenine biosynthetic process"/>
    <property type="evidence" value="ECO:0007669"/>
    <property type="project" value="TreeGrafter"/>
</dbReference>
<dbReference type="InterPro" id="IPR036676">
    <property type="entry name" value="PurM-like_C_sf"/>
</dbReference>
<evidence type="ECO:0000256" key="7">
    <source>
        <dbReference type="ARBA" id="ARBA00022840"/>
    </source>
</evidence>
<dbReference type="InterPro" id="IPR016188">
    <property type="entry name" value="PurM-like_N"/>
</dbReference>
<proteinExistence type="inferred from homology"/>
<evidence type="ECO:0000256" key="5">
    <source>
        <dbReference type="ARBA" id="ARBA00022598"/>
    </source>
</evidence>
<evidence type="ECO:0000256" key="9">
    <source>
        <dbReference type="ARBA" id="ARBA00032931"/>
    </source>
</evidence>
<dbReference type="InterPro" id="IPR004733">
    <property type="entry name" value="PurM_cligase"/>
</dbReference>
<dbReference type="UniPathway" id="UPA00074">
    <property type="reaction ID" value="UER00129"/>
</dbReference>
<dbReference type="InterPro" id="IPR010918">
    <property type="entry name" value="PurM-like_C_dom"/>
</dbReference>
<dbReference type="EMBL" id="LBZM01000022">
    <property type="protein sequence ID" value="KKR71656.1"/>
    <property type="molecule type" value="Genomic_DNA"/>
</dbReference>
<dbReference type="GO" id="GO:0005829">
    <property type="term" value="C:cytosol"/>
    <property type="evidence" value="ECO:0007669"/>
    <property type="project" value="TreeGrafter"/>
</dbReference>
<sequence length="373" mass="40949">MIQPDQNELVPNPYELAGVNYRVMDPGKIEAQGRALRTAKNLERFGFKLIAESIGEPATVIDMGDFHLAFTMEGLGTKNLILDDPNSGFDDEQLYYNIGKSSVAVGANDNICVGAQTFLIGPHWGTGENWFTDKKHQALIDGWGDACDEVGAFYGGGETSMLKGLMYPHASDLSGAFIGIIRPKEQLTLGQKLEAGDHIVLVESSGIHDNGLTLARKVGSMLPDRYHTRLPSGLTYGEALLKPTLLYAGLQKDLFEAGVGIHYMANVTGHGWRKLMRAGQSFTYRMHTIPDVPEEIQLIQETANLTDTDMFETFNNGAGFAFYVSSAQAALVQEIAKKRNFMTWDAGIVEEGPKQVIIEPKGIIFSEDTLQIR</sequence>
<organism evidence="14 15">
    <name type="scientific">Candidatus Roizmanbacteria bacterium GW2011_GWB1_40_7</name>
    <dbReference type="NCBI Taxonomy" id="1618482"/>
    <lineage>
        <taxon>Bacteria</taxon>
        <taxon>Candidatus Roizmaniibacteriota</taxon>
    </lineage>
</organism>
<keyword evidence="7" id="KW-0067">ATP-binding</keyword>
<evidence type="ECO:0000259" key="12">
    <source>
        <dbReference type="Pfam" id="PF00586"/>
    </source>
</evidence>
<comment type="catalytic activity">
    <reaction evidence="11">
        <text>2-formamido-N(1)-(5-O-phospho-beta-D-ribosyl)acetamidine + ATP = 5-amino-1-(5-phospho-beta-D-ribosyl)imidazole + ADP + phosphate + H(+)</text>
        <dbReference type="Rhea" id="RHEA:23032"/>
        <dbReference type="ChEBI" id="CHEBI:15378"/>
        <dbReference type="ChEBI" id="CHEBI:30616"/>
        <dbReference type="ChEBI" id="CHEBI:43474"/>
        <dbReference type="ChEBI" id="CHEBI:137981"/>
        <dbReference type="ChEBI" id="CHEBI:147287"/>
        <dbReference type="ChEBI" id="CHEBI:456216"/>
        <dbReference type="EC" id="6.3.3.1"/>
    </reaction>
</comment>
<reference evidence="14 15" key="1">
    <citation type="journal article" date="2015" name="Nature">
        <title>rRNA introns, odd ribosomes, and small enigmatic genomes across a large radiation of phyla.</title>
        <authorList>
            <person name="Brown C.T."/>
            <person name="Hug L.A."/>
            <person name="Thomas B.C."/>
            <person name="Sharon I."/>
            <person name="Castelle C.J."/>
            <person name="Singh A."/>
            <person name="Wilkins M.J."/>
            <person name="Williams K.H."/>
            <person name="Banfield J.F."/>
        </authorList>
    </citation>
    <scope>NUCLEOTIDE SEQUENCE [LARGE SCALE GENOMIC DNA]</scope>
</reference>
<dbReference type="AlphaFoldDB" id="A0A0G0TA43"/>
<evidence type="ECO:0000256" key="6">
    <source>
        <dbReference type="ARBA" id="ARBA00022741"/>
    </source>
</evidence>
<evidence type="ECO:0000256" key="11">
    <source>
        <dbReference type="ARBA" id="ARBA00049057"/>
    </source>
</evidence>
<evidence type="ECO:0000256" key="1">
    <source>
        <dbReference type="ARBA" id="ARBA00004686"/>
    </source>
</evidence>
<dbReference type="GO" id="GO:0004637">
    <property type="term" value="F:phosphoribosylamine-glycine ligase activity"/>
    <property type="evidence" value="ECO:0007669"/>
    <property type="project" value="TreeGrafter"/>
</dbReference>
<comment type="caution">
    <text evidence="14">The sequence shown here is derived from an EMBL/GenBank/DDBJ whole genome shotgun (WGS) entry which is preliminary data.</text>
</comment>
<dbReference type="InterPro" id="IPR036921">
    <property type="entry name" value="PurM-like_N_sf"/>
</dbReference>
<keyword evidence="6" id="KW-0547">Nucleotide-binding</keyword>
<dbReference type="GO" id="GO:0004641">
    <property type="term" value="F:phosphoribosylformylglycinamidine cyclo-ligase activity"/>
    <property type="evidence" value="ECO:0007669"/>
    <property type="project" value="UniProtKB-EC"/>
</dbReference>
<accession>A0A0G0TA43</accession>
<dbReference type="GO" id="GO:0006189">
    <property type="term" value="P:'de novo' IMP biosynthetic process"/>
    <property type="evidence" value="ECO:0007669"/>
    <property type="project" value="UniProtKB-UniPathway"/>
</dbReference>
<evidence type="ECO:0000256" key="10">
    <source>
        <dbReference type="ARBA" id="ARBA00033093"/>
    </source>
</evidence>
<name>A0A0G0TA43_9BACT</name>
<gene>
    <name evidence="14" type="ORF">UU14_C0022G0004</name>
</gene>
<dbReference type="Pfam" id="PF02769">
    <property type="entry name" value="AIRS_C"/>
    <property type="match status" value="1"/>
</dbReference>
<comment type="pathway">
    <text evidence="1">Purine metabolism; IMP biosynthesis via de novo pathway; 5-amino-1-(5-phospho-D-ribosyl)imidazole from N(2)-formyl-N(1)-(5-phospho-D-ribosyl)glycinamide: step 2/2.</text>
</comment>
<dbReference type="Gene3D" id="3.90.650.10">
    <property type="entry name" value="PurM-like C-terminal domain"/>
    <property type="match status" value="1"/>
</dbReference>
<evidence type="ECO:0000259" key="13">
    <source>
        <dbReference type="Pfam" id="PF02769"/>
    </source>
</evidence>
<evidence type="ECO:0000256" key="8">
    <source>
        <dbReference type="ARBA" id="ARBA00031908"/>
    </source>
</evidence>
<feature type="domain" description="PurM-like N-terminal" evidence="12">
    <location>
        <begin position="56"/>
        <end position="180"/>
    </location>
</feature>
<evidence type="ECO:0000256" key="4">
    <source>
        <dbReference type="ARBA" id="ARBA00020367"/>
    </source>
</evidence>
<dbReference type="Proteomes" id="UP000034664">
    <property type="component" value="Unassembled WGS sequence"/>
</dbReference>
<dbReference type="SUPFAM" id="SSF55326">
    <property type="entry name" value="PurM N-terminal domain-like"/>
    <property type="match status" value="1"/>
</dbReference>
<evidence type="ECO:0000313" key="14">
    <source>
        <dbReference type="EMBL" id="KKR71656.1"/>
    </source>
</evidence>
<evidence type="ECO:0000256" key="2">
    <source>
        <dbReference type="ARBA" id="ARBA00010280"/>
    </source>
</evidence>
<evidence type="ECO:0000313" key="15">
    <source>
        <dbReference type="Proteomes" id="UP000034664"/>
    </source>
</evidence>
<dbReference type="PANTHER" id="PTHR10520">
    <property type="entry name" value="TRIFUNCTIONAL PURINE BIOSYNTHETIC PROTEIN ADENOSINE-3-RELATED"/>
    <property type="match status" value="1"/>
</dbReference>
<keyword evidence="5" id="KW-0436">Ligase</keyword>
<dbReference type="PANTHER" id="PTHR10520:SF12">
    <property type="entry name" value="TRIFUNCTIONAL PURINE BIOSYNTHETIC PROTEIN ADENOSINE-3"/>
    <property type="match status" value="1"/>
</dbReference>
<dbReference type="GO" id="GO:0005524">
    <property type="term" value="F:ATP binding"/>
    <property type="evidence" value="ECO:0007669"/>
    <property type="project" value="UniProtKB-KW"/>
</dbReference>
<dbReference type="PATRIC" id="fig|1618482.3.peg.797"/>
<dbReference type="EC" id="6.3.3.1" evidence="3"/>
<dbReference type="SUPFAM" id="SSF56042">
    <property type="entry name" value="PurM C-terminal domain-like"/>
    <property type="match status" value="1"/>
</dbReference>
<dbReference type="Pfam" id="PF00586">
    <property type="entry name" value="AIRS"/>
    <property type="match status" value="1"/>
</dbReference>
<evidence type="ECO:0000256" key="3">
    <source>
        <dbReference type="ARBA" id="ARBA00013047"/>
    </source>
</evidence>
<comment type="similarity">
    <text evidence="2">Belongs to the AIR synthase family.</text>
</comment>
<protein>
    <recommendedName>
        <fullName evidence="4">Phosphoribosylformylglycinamidine cyclo-ligase</fullName>
        <ecNumber evidence="3">6.3.3.1</ecNumber>
    </recommendedName>
    <alternativeName>
        <fullName evidence="9">AIR synthase</fullName>
    </alternativeName>
    <alternativeName>
        <fullName evidence="10">AIRS</fullName>
    </alternativeName>
    <alternativeName>
        <fullName evidence="8">Phosphoribosyl-aminoimidazole synthetase</fullName>
    </alternativeName>
</protein>